<proteinExistence type="predicted"/>
<dbReference type="Proteomes" id="UP001163823">
    <property type="component" value="Chromosome 13"/>
</dbReference>
<gene>
    <name evidence="1" type="ORF">O6P43_030335</name>
</gene>
<sequence length="129" mass="14400">MSLSKIRNLTHLACRLTHFMDVSSHRKPSSQREHHARRRTWCCSFVVPPLSPEYPSIPCSKALAHHSKSETLSKLSNSVLNSPQSYKSGLGIVGRILSPGRVSPIDSDPSVDSITRNWARPFCCGRFNT</sequence>
<organism evidence="1 2">
    <name type="scientific">Quillaja saponaria</name>
    <name type="common">Soap bark tree</name>
    <dbReference type="NCBI Taxonomy" id="32244"/>
    <lineage>
        <taxon>Eukaryota</taxon>
        <taxon>Viridiplantae</taxon>
        <taxon>Streptophyta</taxon>
        <taxon>Embryophyta</taxon>
        <taxon>Tracheophyta</taxon>
        <taxon>Spermatophyta</taxon>
        <taxon>Magnoliopsida</taxon>
        <taxon>eudicotyledons</taxon>
        <taxon>Gunneridae</taxon>
        <taxon>Pentapetalae</taxon>
        <taxon>rosids</taxon>
        <taxon>fabids</taxon>
        <taxon>Fabales</taxon>
        <taxon>Quillajaceae</taxon>
        <taxon>Quillaja</taxon>
    </lineage>
</organism>
<evidence type="ECO:0000313" key="1">
    <source>
        <dbReference type="EMBL" id="KAJ7945246.1"/>
    </source>
</evidence>
<comment type="caution">
    <text evidence="1">The sequence shown here is derived from an EMBL/GenBank/DDBJ whole genome shotgun (WGS) entry which is preliminary data.</text>
</comment>
<keyword evidence="2" id="KW-1185">Reference proteome</keyword>
<dbReference type="KEGG" id="qsa:O6P43_030335"/>
<accession>A0AAD7KT81</accession>
<name>A0AAD7KT81_QUISA</name>
<protein>
    <submittedName>
        <fullName evidence="1">BTB/POZ domain-containing protein</fullName>
    </submittedName>
</protein>
<dbReference type="EMBL" id="JARAOO010000013">
    <property type="protein sequence ID" value="KAJ7945246.1"/>
    <property type="molecule type" value="Genomic_DNA"/>
</dbReference>
<evidence type="ECO:0000313" key="2">
    <source>
        <dbReference type="Proteomes" id="UP001163823"/>
    </source>
</evidence>
<reference evidence="1" key="1">
    <citation type="journal article" date="2023" name="Science">
        <title>Elucidation of the pathway for biosynthesis of saponin adjuvants from the soapbark tree.</title>
        <authorList>
            <person name="Reed J."/>
            <person name="Orme A."/>
            <person name="El-Demerdash A."/>
            <person name="Owen C."/>
            <person name="Martin L.B.B."/>
            <person name="Misra R.C."/>
            <person name="Kikuchi S."/>
            <person name="Rejzek M."/>
            <person name="Martin A.C."/>
            <person name="Harkess A."/>
            <person name="Leebens-Mack J."/>
            <person name="Louveau T."/>
            <person name="Stephenson M.J."/>
            <person name="Osbourn A."/>
        </authorList>
    </citation>
    <scope>NUCLEOTIDE SEQUENCE</scope>
    <source>
        <strain evidence="1">S10</strain>
    </source>
</reference>
<dbReference type="AlphaFoldDB" id="A0AAD7KT81"/>